<accession>A0A6V7PQK8</accession>
<dbReference type="InterPro" id="IPR000544">
    <property type="entry name" value="Octanoyltransferase"/>
</dbReference>
<dbReference type="EC" id="2.3.1.181" evidence="3"/>
<comment type="pathway">
    <text evidence="1">Protein modification; protein lipoylation via endogenous pathway; protein N(6)-(lipoyl)lysine from octanoyl-[acyl-carrier-protein]: step 1/2.</text>
</comment>
<evidence type="ECO:0000256" key="5">
    <source>
        <dbReference type="ARBA" id="ARBA00023315"/>
    </source>
</evidence>
<keyword evidence="4" id="KW-0808">Transferase</keyword>
<dbReference type="InterPro" id="IPR045864">
    <property type="entry name" value="aa-tRNA-synth_II/BPL/LPL"/>
</dbReference>
<evidence type="ECO:0000256" key="3">
    <source>
        <dbReference type="ARBA" id="ARBA00012334"/>
    </source>
</evidence>
<reference evidence="9" key="1">
    <citation type="submission" date="2020-07" db="EMBL/GenBank/DDBJ databases">
        <authorList>
            <person name="Lin J."/>
        </authorList>
    </citation>
    <scope>NUCLEOTIDE SEQUENCE</scope>
</reference>
<dbReference type="Pfam" id="PF21948">
    <property type="entry name" value="LplA-B_cat"/>
    <property type="match status" value="1"/>
</dbReference>
<dbReference type="PANTHER" id="PTHR10993:SF15">
    <property type="entry name" value="OCTANOYLTRANSFERASE LIP2, MITOCHONDRIAL"/>
    <property type="match status" value="1"/>
</dbReference>
<evidence type="ECO:0000256" key="1">
    <source>
        <dbReference type="ARBA" id="ARBA00004821"/>
    </source>
</evidence>
<proteinExistence type="inferred from homology"/>
<dbReference type="EMBL" id="LR862151">
    <property type="protein sequence ID" value="CAD1833152.1"/>
    <property type="molecule type" value="Genomic_DNA"/>
</dbReference>
<dbReference type="UniPathway" id="UPA00538">
    <property type="reaction ID" value="UER00592"/>
</dbReference>
<dbReference type="SUPFAM" id="SSF55681">
    <property type="entry name" value="Class II aaRS and biotin synthetases"/>
    <property type="match status" value="1"/>
</dbReference>
<dbReference type="GO" id="GO:0009249">
    <property type="term" value="P:protein lipoylation"/>
    <property type="evidence" value="ECO:0007669"/>
    <property type="project" value="InterPro"/>
</dbReference>
<dbReference type="NCBIfam" id="TIGR00214">
    <property type="entry name" value="lipB"/>
    <property type="match status" value="1"/>
</dbReference>
<dbReference type="PROSITE" id="PS51733">
    <property type="entry name" value="BPL_LPL_CATALYTIC"/>
    <property type="match status" value="1"/>
</dbReference>
<protein>
    <recommendedName>
        <fullName evidence="3">lipoyl(octanoyl) transferase</fullName>
        <ecNumber evidence="3">2.3.1.181</ecNumber>
    </recommendedName>
</protein>
<evidence type="ECO:0000313" key="9">
    <source>
        <dbReference type="EMBL" id="CAD1833152.1"/>
    </source>
</evidence>
<evidence type="ECO:0000256" key="4">
    <source>
        <dbReference type="ARBA" id="ARBA00022679"/>
    </source>
</evidence>
<comment type="similarity">
    <text evidence="2">Belongs to the LipB family.</text>
</comment>
<dbReference type="AlphaFoldDB" id="A0A6V7PQK8"/>
<evidence type="ECO:0000256" key="6">
    <source>
        <dbReference type="PIRSR" id="PIRSR016262-1"/>
    </source>
</evidence>
<dbReference type="CDD" id="cd16444">
    <property type="entry name" value="LipB"/>
    <property type="match status" value="1"/>
</dbReference>
<keyword evidence="5" id="KW-0012">Acyltransferase</keyword>
<feature type="active site" description="Acyl-thioester intermediate" evidence="6">
    <location>
        <position position="144"/>
    </location>
</feature>
<sequence>MKARRSLEVWKMGIVNYLEALKLQEKLFAGRKAGVVPDLVLSLQHPPRTHSGKGERAVLYPILSLREIGFGARKYVEGLESVMIEVAASHGVKARPGRAGETGVWVGDRKIGAVGVRISSGITCHGLALNIDPELDYFKHIVPCGIADKEVTSLRRETNAELPADEVIHEQLIRCLARTFYFDDIKFKQDLPKFS</sequence>
<dbReference type="PIRSF" id="PIRSF016262">
    <property type="entry name" value="LPLase"/>
    <property type="match status" value="1"/>
</dbReference>
<dbReference type="Gene3D" id="3.30.930.10">
    <property type="entry name" value="Bira Bifunctional Protein, Domain 2"/>
    <property type="match status" value="2"/>
</dbReference>
<dbReference type="GO" id="GO:0033819">
    <property type="term" value="F:lipoyl(octanoyl) transferase activity"/>
    <property type="evidence" value="ECO:0007669"/>
    <property type="project" value="UniProtKB-EC"/>
</dbReference>
<evidence type="ECO:0000259" key="8">
    <source>
        <dbReference type="PROSITE" id="PS51733"/>
    </source>
</evidence>
<feature type="domain" description="BPL/LPL catalytic" evidence="8">
    <location>
        <begin position="1"/>
        <end position="184"/>
    </location>
</feature>
<evidence type="ECO:0000256" key="2">
    <source>
        <dbReference type="ARBA" id="ARBA00007907"/>
    </source>
</evidence>
<feature type="site" description="Lowers pKa of active site Cys" evidence="7">
    <location>
        <position position="110"/>
    </location>
</feature>
<dbReference type="InterPro" id="IPR004143">
    <property type="entry name" value="BPL_LPL_catalytic"/>
</dbReference>
<evidence type="ECO:0000256" key="7">
    <source>
        <dbReference type="PIRSR" id="PIRSR016262-3"/>
    </source>
</evidence>
<organism evidence="9">
    <name type="scientific">Ananas comosus var. bracteatus</name>
    <name type="common">red pineapple</name>
    <dbReference type="NCBI Taxonomy" id="296719"/>
    <lineage>
        <taxon>Eukaryota</taxon>
        <taxon>Viridiplantae</taxon>
        <taxon>Streptophyta</taxon>
        <taxon>Embryophyta</taxon>
        <taxon>Tracheophyta</taxon>
        <taxon>Spermatophyta</taxon>
        <taxon>Magnoliopsida</taxon>
        <taxon>Liliopsida</taxon>
        <taxon>Poales</taxon>
        <taxon>Bromeliaceae</taxon>
        <taxon>Bromelioideae</taxon>
        <taxon>Ananas</taxon>
    </lineage>
</organism>
<gene>
    <name evidence="9" type="ORF">CB5_LOCUS16363</name>
</gene>
<dbReference type="PANTHER" id="PTHR10993">
    <property type="entry name" value="OCTANOYLTRANSFERASE"/>
    <property type="match status" value="1"/>
</dbReference>
<name>A0A6V7PQK8_ANACO</name>